<comment type="similarity">
    <text evidence="1">Belongs to the LysR transcriptional regulatory family.</text>
</comment>
<dbReference type="PANTHER" id="PTHR30126">
    <property type="entry name" value="HTH-TYPE TRANSCRIPTIONAL REGULATOR"/>
    <property type="match status" value="1"/>
</dbReference>
<dbReference type="Proteomes" id="UP000321272">
    <property type="component" value="Chromosome"/>
</dbReference>
<gene>
    <name evidence="6" type="ORF">FGL86_06390</name>
</gene>
<evidence type="ECO:0000256" key="1">
    <source>
        <dbReference type="ARBA" id="ARBA00009437"/>
    </source>
</evidence>
<dbReference type="AlphaFoldDB" id="A0A5B8SR50"/>
<keyword evidence="4" id="KW-0804">Transcription</keyword>
<dbReference type="OrthoDB" id="6988449at2"/>
<organism evidence="6 7">
    <name type="scientific">Pistricoccus aurantiacus</name>
    <dbReference type="NCBI Taxonomy" id="1883414"/>
    <lineage>
        <taxon>Bacteria</taxon>
        <taxon>Pseudomonadati</taxon>
        <taxon>Pseudomonadota</taxon>
        <taxon>Gammaproteobacteria</taxon>
        <taxon>Oceanospirillales</taxon>
        <taxon>Halomonadaceae</taxon>
        <taxon>Pistricoccus</taxon>
    </lineage>
</organism>
<dbReference type="InterPro" id="IPR036388">
    <property type="entry name" value="WH-like_DNA-bd_sf"/>
</dbReference>
<protein>
    <submittedName>
        <fullName evidence="6">LysR family transcriptional regulator</fullName>
    </submittedName>
</protein>
<accession>A0A5B8SR50</accession>
<evidence type="ECO:0000256" key="2">
    <source>
        <dbReference type="ARBA" id="ARBA00023015"/>
    </source>
</evidence>
<dbReference type="RefSeq" id="WP_147183799.1">
    <property type="nucleotide sequence ID" value="NZ_CP042382.1"/>
</dbReference>
<evidence type="ECO:0000256" key="4">
    <source>
        <dbReference type="ARBA" id="ARBA00023163"/>
    </source>
</evidence>
<dbReference type="InterPro" id="IPR005119">
    <property type="entry name" value="LysR_subst-bd"/>
</dbReference>
<evidence type="ECO:0000313" key="6">
    <source>
        <dbReference type="EMBL" id="QEA38741.1"/>
    </source>
</evidence>
<dbReference type="Pfam" id="PF03466">
    <property type="entry name" value="LysR_substrate"/>
    <property type="match status" value="1"/>
</dbReference>
<dbReference type="SUPFAM" id="SSF46785">
    <property type="entry name" value="Winged helix' DNA-binding domain"/>
    <property type="match status" value="1"/>
</dbReference>
<reference evidence="6 7" key="1">
    <citation type="submission" date="2019-06" db="EMBL/GenBank/DDBJ databases">
        <title>Genome analyses of bacteria isolated from kimchi.</title>
        <authorList>
            <person name="Lee S."/>
            <person name="Ahn S."/>
            <person name="Roh S."/>
        </authorList>
    </citation>
    <scope>NUCLEOTIDE SEQUENCE [LARGE SCALE GENOMIC DNA]</scope>
    <source>
        <strain evidence="6 7">CBA4606</strain>
    </source>
</reference>
<feature type="domain" description="HTH lysR-type" evidence="5">
    <location>
        <begin position="8"/>
        <end position="65"/>
    </location>
</feature>
<keyword evidence="7" id="KW-1185">Reference proteome</keyword>
<dbReference type="SUPFAM" id="SSF53850">
    <property type="entry name" value="Periplasmic binding protein-like II"/>
    <property type="match status" value="1"/>
</dbReference>
<name>A0A5B8SR50_9GAMM</name>
<keyword evidence="3" id="KW-0238">DNA-binding</keyword>
<dbReference type="PANTHER" id="PTHR30126:SF88">
    <property type="entry name" value="TRANSCRIPTIONAL REGULATOR-RELATED"/>
    <property type="match status" value="1"/>
</dbReference>
<dbReference type="GO" id="GO:0003700">
    <property type="term" value="F:DNA-binding transcription factor activity"/>
    <property type="evidence" value="ECO:0007669"/>
    <property type="project" value="InterPro"/>
</dbReference>
<proteinExistence type="inferred from homology"/>
<dbReference type="PROSITE" id="PS50931">
    <property type="entry name" value="HTH_LYSR"/>
    <property type="match status" value="1"/>
</dbReference>
<dbReference type="KEGG" id="paur:FGL86_06390"/>
<dbReference type="Gene3D" id="1.10.10.10">
    <property type="entry name" value="Winged helix-like DNA-binding domain superfamily/Winged helix DNA-binding domain"/>
    <property type="match status" value="1"/>
</dbReference>
<dbReference type="Gene3D" id="3.40.190.290">
    <property type="match status" value="1"/>
</dbReference>
<dbReference type="EMBL" id="CP042382">
    <property type="protein sequence ID" value="QEA38741.1"/>
    <property type="molecule type" value="Genomic_DNA"/>
</dbReference>
<dbReference type="Pfam" id="PF00126">
    <property type="entry name" value="HTH_1"/>
    <property type="match status" value="1"/>
</dbReference>
<evidence type="ECO:0000259" key="5">
    <source>
        <dbReference type="PROSITE" id="PS50931"/>
    </source>
</evidence>
<evidence type="ECO:0000313" key="7">
    <source>
        <dbReference type="Proteomes" id="UP000321272"/>
    </source>
</evidence>
<sequence>MATNIPRISLEQWAVLQAVVDEGSFARAAESLNKSQSAVSYTLKSMQEQLPVEMLIIRGRKAELTEAGETLLRRARVLIEEALSLERLAANLAQDWEPEVRLAIEIIFPPELLGEALAAFIPESRSSRVQLIESVLSGTHEALVNGKADLIVTNRPPPGLLGQPLLSIEFVAVAHPQHPLHHMGRELTEQDLRTHRQFVVRDTGIKRSQDAGWLGAEERWTVSQLKTSIQFVTRGLGFAWLPLEHIRQELETEMLKPLPLAEGGSRHEELYLVFANRDSTGPATQALAEALQRVCRDYKQARQ</sequence>
<dbReference type="InterPro" id="IPR000847">
    <property type="entry name" value="LysR_HTH_N"/>
</dbReference>
<evidence type="ECO:0000256" key="3">
    <source>
        <dbReference type="ARBA" id="ARBA00023125"/>
    </source>
</evidence>
<dbReference type="InterPro" id="IPR036390">
    <property type="entry name" value="WH_DNA-bd_sf"/>
</dbReference>
<keyword evidence="2" id="KW-0805">Transcription regulation</keyword>
<dbReference type="GO" id="GO:0000976">
    <property type="term" value="F:transcription cis-regulatory region binding"/>
    <property type="evidence" value="ECO:0007669"/>
    <property type="project" value="TreeGrafter"/>
</dbReference>